<dbReference type="InterPro" id="IPR027417">
    <property type="entry name" value="P-loop_NTPase"/>
</dbReference>
<evidence type="ECO:0000256" key="17">
    <source>
        <dbReference type="ARBA" id="ARBA00030571"/>
    </source>
</evidence>
<evidence type="ECO:0000256" key="15">
    <source>
        <dbReference type="ARBA" id="ARBA00023134"/>
    </source>
</evidence>
<keyword evidence="11 20" id="KW-0808">Transferase</keyword>
<evidence type="ECO:0000256" key="13">
    <source>
        <dbReference type="ARBA" id="ARBA00022777"/>
    </source>
</evidence>
<comment type="catalytic activity">
    <reaction evidence="2">
        <text>adenosylcob(III)inamide phosphate + GTP + H(+) = adenosylcob(III)inamide-GDP + diphosphate</text>
        <dbReference type="Rhea" id="RHEA:22712"/>
        <dbReference type="ChEBI" id="CHEBI:15378"/>
        <dbReference type="ChEBI" id="CHEBI:33019"/>
        <dbReference type="ChEBI" id="CHEBI:37565"/>
        <dbReference type="ChEBI" id="CHEBI:58502"/>
        <dbReference type="ChEBI" id="CHEBI:60487"/>
        <dbReference type="EC" id="2.7.7.62"/>
    </reaction>
</comment>
<evidence type="ECO:0000256" key="9">
    <source>
        <dbReference type="ARBA" id="ARBA00012523"/>
    </source>
</evidence>
<evidence type="ECO:0000256" key="16">
    <source>
        <dbReference type="ARBA" id="ARBA00029570"/>
    </source>
</evidence>
<keyword evidence="15 19" id="KW-0342">GTP-binding</keyword>
<evidence type="ECO:0000313" key="21">
    <source>
        <dbReference type="Proteomes" id="UP000184052"/>
    </source>
</evidence>
<comment type="similarity">
    <text evidence="7">Belongs to the CobU/CobP family.</text>
</comment>
<dbReference type="OrthoDB" id="9799422at2"/>
<name>A0A1M6GQZ8_9FIRM</name>
<reference evidence="20 21" key="1">
    <citation type="submission" date="2016-11" db="EMBL/GenBank/DDBJ databases">
        <authorList>
            <person name="Jaros S."/>
            <person name="Januszkiewicz K."/>
            <person name="Wedrychowicz H."/>
        </authorList>
    </citation>
    <scope>NUCLEOTIDE SEQUENCE [LARGE SCALE GENOMIC DNA]</scope>
    <source>
        <strain evidence="20 21">DSM 17477</strain>
    </source>
</reference>
<keyword evidence="12 19" id="KW-0547">Nucleotide-binding</keyword>
<comment type="pathway">
    <text evidence="5">Cofactor biosynthesis; adenosylcobalamin biosynthesis; adenosylcobalamin from cob(II)yrinate a,c-diamide: step 6/7.</text>
</comment>
<dbReference type="NCBIfam" id="NF004469">
    <property type="entry name" value="PRK05800.1"/>
    <property type="match status" value="1"/>
</dbReference>
<dbReference type="STRING" id="1121476.SAMN02745751_01803"/>
<dbReference type="InterPro" id="IPR003203">
    <property type="entry name" value="CobU/CobP"/>
</dbReference>
<evidence type="ECO:0000256" key="8">
    <source>
        <dbReference type="ARBA" id="ARBA00012016"/>
    </source>
</evidence>
<protein>
    <recommendedName>
        <fullName evidence="16">Adenosylcobinamide kinase</fullName>
        <ecNumber evidence="8">2.7.1.156</ecNumber>
        <ecNumber evidence="9">2.7.7.62</ecNumber>
    </recommendedName>
    <alternativeName>
        <fullName evidence="17">Adenosylcobinamide-phosphate guanylyltransferase</fullName>
    </alternativeName>
</protein>
<feature type="binding site" evidence="19">
    <location>
        <begin position="34"/>
        <end position="36"/>
    </location>
    <ligand>
        <name>GTP</name>
        <dbReference type="ChEBI" id="CHEBI:37565"/>
    </ligand>
</feature>
<keyword evidence="14" id="KW-0067">ATP-binding</keyword>
<comment type="pathway">
    <text evidence="6">Cofactor biosynthesis; adenosylcobalamin biosynthesis; adenosylcobalamin from cob(II)yrinate a,c-diamide: step 5/7.</text>
</comment>
<dbReference type="EC" id="2.7.1.156" evidence="8"/>
<feature type="binding site" evidence="19">
    <location>
        <begin position="9"/>
        <end position="16"/>
    </location>
    <ligand>
        <name>GTP</name>
        <dbReference type="ChEBI" id="CHEBI:37565"/>
    </ligand>
</feature>
<evidence type="ECO:0000256" key="11">
    <source>
        <dbReference type="ARBA" id="ARBA00022679"/>
    </source>
</evidence>
<dbReference type="PANTHER" id="PTHR34848">
    <property type="match status" value="1"/>
</dbReference>
<evidence type="ECO:0000256" key="3">
    <source>
        <dbReference type="ARBA" id="ARBA00001522"/>
    </source>
</evidence>
<sequence>MSEIILVTGGARSGKSTIAEKILLGKKEDILYIATSIAFDEEMVDRIKKHQERRDERWKLAETYKDFHKLVDNDDFKKCKYILLDCITVMLSNRLFDKRLGNETDLDEYDVLESEILEDIENLLKISRENDKTIVIVTNELGMGIVPIDRISRMYRDIAGRINQNIASQADKVILAVSGIGVDIKKLEIDA</sequence>
<dbReference type="EMBL" id="FQZL01000011">
    <property type="protein sequence ID" value="SHJ12394.1"/>
    <property type="molecule type" value="Genomic_DNA"/>
</dbReference>
<dbReference type="GO" id="GO:0043752">
    <property type="term" value="F:adenosylcobinamide kinase activity"/>
    <property type="evidence" value="ECO:0007669"/>
    <property type="project" value="UniProtKB-EC"/>
</dbReference>
<dbReference type="PIRSF" id="PIRSF006135">
    <property type="entry name" value="CobU"/>
    <property type="match status" value="1"/>
</dbReference>
<comment type="function">
    <text evidence="4">Catalyzes ATP-dependent phosphorylation of adenosylcobinamide and addition of GMP to adenosylcobinamide phosphate.</text>
</comment>
<feature type="active site" description="GMP-histidine intermediate" evidence="18">
    <location>
        <position position="50"/>
    </location>
</feature>
<feature type="binding site" evidence="19">
    <location>
        <position position="62"/>
    </location>
    <ligand>
        <name>GTP</name>
        <dbReference type="ChEBI" id="CHEBI:37565"/>
    </ligand>
</feature>
<evidence type="ECO:0000256" key="7">
    <source>
        <dbReference type="ARBA" id="ARBA00007490"/>
    </source>
</evidence>
<dbReference type="GO" id="GO:0005524">
    <property type="term" value="F:ATP binding"/>
    <property type="evidence" value="ECO:0007669"/>
    <property type="project" value="UniProtKB-KW"/>
</dbReference>
<evidence type="ECO:0000256" key="6">
    <source>
        <dbReference type="ARBA" id="ARBA00005159"/>
    </source>
</evidence>
<dbReference type="Proteomes" id="UP000184052">
    <property type="component" value="Unassembled WGS sequence"/>
</dbReference>
<dbReference type="RefSeq" id="WP_073049249.1">
    <property type="nucleotide sequence ID" value="NZ_FQZL01000011.1"/>
</dbReference>
<dbReference type="GO" id="GO:0009236">
    <property type="term" value="P:cobalamin biosynthetic process"/>
    <property type="evidence" value="ECO:0007669"/>
    <property type="project" value="UniProtKB-UniPathway"/>
</dbReference>
<comment type="catalytic activity">
    <reaction evidence="3">
        <text>adenosylcob(III)inamide + GTP = adenosylcob(III)inamide phosphate + GDP + H(+)</text>
        <dbReference type="Rhea" id="RHEA:15765"/>
        <dbReference type="ChEBI" id="CHEBI:2480"/>
        <dbReference type="ChEBI" id="CHEBI:15378"/>
        <dbReference type="ChEBI" id="CHEBI:37565"/>
        <dbReference type="ChEBI" id="CHEBI:58189"/>
        <dbReference type="ChEBI" id="CHEBI:58502"/>
        <dbReference type="EC" id="2.7.1.156"/>
    </reaction>
</comment>
<dbReference type="Gene3D" id="3.40.50.300">
    <property type="entry name" value="P-loop containing nucleotide triphosphate hydrolases"/>
    <property type="match status" value="1"/>
</dbReference>
<evidence type="ECO:0000256" key="1">
    <source>
        <dbReference type="ARBA" id="ARBA00000312"/>
    </source>
</evidence>
<dbReference type="AlphaFoldDB" id="A0A1M6GQZ8"/>
<keyword evidence="13 20" id="KW-0418">Kinase</keyword>
<dbReference type="CDD" id="cd00544">
    <property type="entry name" value="CobU"/>
    <property type="match status" value="1"/>
</dbReference>
<dbReference type="GO" id="GO:0008820">
    <property type="term" value="F:cobinamide phosphate guanylyltransferase activity"/>
    <property type="evidence" value="ECO:0007669"/>
    <property type="project" value="UniProtKB-EC"/>
</dbReference>
<dbReference type="Pfam" id="PF02283">
    <property type="entry name" value="CobU"/>
    <property type="match status" value="1"/>
</dbReference>
<keyword evidence="20" id="KW-0548">Nucleotidyltransferase</keyword>
<evidence type="ECO:0000256" key="4">
    <source>
        <dbReference type="ARBA" id="ARBA00003889"/>
    </source>
</evidence>
<keyword evidence="21" id="KW-1185">Reference proteome</keyword>
<evidence type="ECO:0000256" key="2">
    <source>
        <dbReference type="ARBA" id="ARBA00000711"/>
    </source>
</evidence>
<evidence type="ECO:0000256" key="18">
    <source>
        <dbReference type="PIRSR" id="PIRSR006135-1"/>
    </source>
</evidence>
<dbReference type="PANTHER" id="PTHR34848:SF1">
    <property type="entry name" value="BIFUNCTIONAL ADENOSYLCOBALAMIN BIOSYNTHESIS PROTEIN COBU"/>
    <property type="match status" value="1"/>
</dbReference>
<feature type="binding site" evidence="19">
    <location>
        <position position="85"/>
    </location>
    <ligand>
        <name>GTP</name>
        <dbReference type="ChEBI" id="CHEBI:37565"/>
    </ligand>
</feature>
<comment type="catalytic activity">
    <reaction evidence="1">
        <text>adenosylcob(III)inamide + ATP = adenosylcob(III)inamide phosphate + ADP + H(+)</text>
        <dbReference type="Rhea" id="RHEA:15769"/>
        <dbReference type="ChEBI" id="CHEBI:2480"/>
        <dbReference type="ChEBI" id="CHEBI:15378"/>
        <dbReference type="ChEBI" id="CHEBI:30616"/>
        <dbReference type="ChEBI" id="CHEBI:58502"/>
        <dbReference type="ChEBI" id="CHEBI:456216"/>
        <dbReference type="EC" id="2.7.1.156"/>
    </reaction>
</comment>
<evidence type="ECO:0000256" key="12">
    <source>
        <dbReference type="ARBA" id="ARBA00022741"/>
    </source>
</evidence>
<dbReference type="GO" id="GO:0005525">
    <property type="term" value="F:GTP binding"/>
    <property type="evidence" value="ECO:0007669"/>
    <property type="project" value="UniProtKB-KW"/>
</dbReference>
<evidence type="ECO:0000256" key="5">
    <source>
        <dbReference type="ARBA" id="ARBA00004692"/>
    </source>
</evidence>
<organism evidence="20 21">
    <name type="scientific">Dethiosulfatibacter aminovorans DSM 17477</name>
    <dbReference type="NCBI Taxonomy" id="1121476"/>
    <lineage>
        <taxon>Bacteria</taxon>
        <taxon>Bacillati</taxon>
        <taxon>Bacillota</taxon>
        <taxon>Tissierellia</taxon>
        <taxon>Dethiosulfatibacter</taxon>
    </lineage>
</organism>
<evidence type="ECO:0000313" key="20">
    <source>
        <dbReference type="EMBL" id="SHJ12394.1"/>
    </source>
</evidence>
<evidence type="ECO:0000256" key="10">
    <source>
        <dbReference type="ARBA" id="ARBA00022573"/>
    </source>
</evidence>
<dbReference type="EC" id="2.7.7.62" evidence="9"/>
<evidence type="ECO:0000256" key="14">
    <source>
        <dbReference type="ARBA" id="ARBA00022840"/>
    </source>
</evidence>
<keyword evidence="10" id="KW-0169">Cobalamin biosynthesis</keyword>
<accession>A0A1M6GQZ8</accession>
<dbReference type="SUPFAM" id="SSF52540">
    <property type="entry name" value="P-loop containing nucleoside triphosphate hydrolases"/>
    <property type="match status" value="1"/>
</dbReference>
<dbReference type="UniPathway" id="UPA00148">
    <property type="reaction ID" value="UER00236"/>
</dbReference>
<proteinExistence type="inferred from homology"/>
<gene>
    <name evidence="20" type="ORF">SAMN02745751_01803</name>
</gene>
<evidence type="ECO:0000256" key="19">
    <source>
        <dbReference type="PIRSR" id="PIRSR006135-2"/>
    </source>
</evidence>